<keyword evidence="1" id="KW-0678">Repressor</keyword>
<proteinExistence type="predicted"/>
<dbReference type="Gene3D" id="1.10.357.10">
    <property type="entry name" value="Tetracycline Repressor, domain 2"/>
    <property type="match status" value="1"/>
</dbReference>
<evidence type="ECO:0000256" key="1">
    <source>
        <dbReference type="ARBA" id="ARBA00022491"/>
    </source>
</evidence>
<evidence type="ECO:0000256" key="4">
    <source>
        <dbReference type="ARBA" id="ARBA00023163"/>
    </source>
</evidence>
<reference evidence="8" key="1">
    <citation type="journal article" date="2019" name="Int. J. Syst. Evol. Microbiol.">
        <title>The Global Catalogue of Microorganisms (GCM) 10K type strain sequencing project: providing services to taxonomists for standard genome sequencing and annotation.</title>
        <authorList>
            <consortium name="The Broad Institute Genomics Platform"/>
            <consortium name="The Broad Institute Genome Sequencing Center for Infectious Disease"/>
            <person name="Wu L."/>
            <person name="Ma J."/>
        </authorList>
    </citation>
    <scope>NUCLEOTIDE SEQUENCE [LARGE SCALE GENOMIC DNA]</scope>
    <source>
        <strain evidence="8">CCUG 53252</strain>
    </source>
</reference>
<evidence type="ECO:0000313" key="7">
    <source>
        <dbReference type="EMBL" id="MFC3848649.1"/>
    </source>
</evidence>
<dbReference type="InterPro" id="IPR039538">
    <property type="entry name" value="BetI_C"/>
</dbReference>
<evidence type="ECO:0000256" key="5">
    <source>
        <dbReference type="PROSITE-ProRule" id="PRU00335"/>
    </source>
</evidence>
<evidence type="ECO:0000256" key="3">
    <source>
        <dbReference type="ARBA" id="ARBA00023125"/>
    </source>
</evidence>
<dbReference type="SUPFAM" id="SSF46689">
    <property type="entry name" value="Homeodomain-like"/>
    <property type="match status" value="1"/>
</dbReference>
<dbReference type="Proteomes" id="UP001595751">
    <property type="component" value="Unassembled WGS sequence"/>
</dbReference>
<dbReference type="PANTHER" id="PTHR47506:SF1">
    <property type="entry name" value="HTH-TYPE TRANSCRIPTIONAL REGULATOR YJDC"/>
    <property type="match status" value="1"/>
</dbReference>
<dbReference type="Pfam" id="PF13977">
    <property type="entry name" value="TetR_C_6"/>
    <property type="match status" value="1"/>
</dbReference>
<accession>A0ABV7ZK55</accession>
<dbReference type="SUPFAM" id="SSF48498">
    <property type="entry name" value="Tetracyclin repressor-like, C-terminal domain"/>
    <property type="match status" value="1"/>
</dbReference>
<name>A0ABV7ZK55_9CORY</name>
<dbReference type="PANTHER" id="PTHR47506">
    <property type="entry name" value="TRANSCRIPTIONAL REGULATORY PROTEIN"/>
    <property type="match status" value="1"/>
</dbReference>
<dbReference type="PROSITE" id="PS50977">
    <property type="entry name" value="HTH_TETR_2"/>
    <property type="match status" value="1"/>
</dbReference>
<evidence type="ECO:0000259" key="6">
    <source>
        <dbReference type="PROSITE" id="PS50977"/>
    </source>
</evidence>
<keyword evidence="8" id="KW-1185">Reference proteome</keyword>
<keyword evidence="3 5" id="KW-0238">DNA-binding</keyword>
<dbReference type="InterPro" id="IPR001647">
    <property type="entry name" value="HTH_TetR"/>
</dbReference>
<keyword evidence="4" id="KW-0804">Transcription</keyword>
<evidence type="ECO:0000256" key="2">
    <source>
        <dbReference type="ARBA" id="ARBA00023015"/>
    </source>
</evidence>
<dbReference type="InterPro" id="IPR036271">
    <property type="entry name" value="Tet_transcr_reg_TetR-rel_C_sf"/>
</dbReference>
<evidence type="ECO:0000313" key="8">
    <source>
        <dbReference type="Proteomes" id="UP001595751"/>
    </source>
</evidence>
<dbReference type="EMBL" id="JBHRZN010000001">
    <property type="protein sequence ID" value="MFC3848649.1"/>
    <property type="molecule type" value="Genomic_DNA"/>
</dbReference>
<comment type="caution">
    <text evidence="7">The sequence shown here is derived from an EMBL/GenBank/DDBJ whole genome shotgun (WGS) entry which is preliminary data.</text>
</comment>
<feature type="domain" description="HTH tetR-type" evidence="6">
    <location>
        <begin position="18"/>
        <end position="78"/>
    </location>
</feature>
<organism evidence="7 8">
    <name type="scientific">Corynebacterium hansenii</name>
    <dbReference type="NCBI Taxonomy" id="394964"/>
    <lineage>
        <taxon>Bacteria</taxon>
        <taxon>Bacillati</taxon>
        <taxon>Actinomycetota</taxon>
        <taxon>Actinomycetes</taxon>
        <taxon>Mycobacteriales</taxon>
        <taxon>Corynebacteriaceae</taxon>
        <taxon>Corynebacterium</taxon>
    </lineage>
</organism>
<keyword evidence="2" id="KW-0805">Transcription regulation</keyword>
<sequence>MAASGTSRPAPRRRLTAAERSEQALAAARRLILAGGIEAASVRNVAAEAGMATGSLRHIFPSHESLFIALMSDNAARAATRIQGVFARELAAGTPVRDTFLAVLREVIPLDDVSRTDFVVQLALMTGHPDSAPIREAVADAGRQLDELCAGTVAKLRPDLEPDGDMTAELVTDLRVTVDGIALRCLENPGYAADAGPHGAEATLARALDRVAEA</sequence>
<dbReference type="RefSeq" id="WP_290292240.1">
    <property type="nucleotide sequence ID" value="NZ_CP047211.1"/>
</dbReference>
<dbReference type="InterPro" id="IPR009057">
    <property type="entry name" value="Homeodomain-like_sf"/>
</dbReference>
<feature type="DNA-binding region" description="H-T-H motif" evidence="5">
    <location>
        <begin position="41"/>
        <end position="60"/>
    </location>
</feature>
<gene>
    <name evidence="7" type="ORF">ACFORJ_00495</name>
</gene>
<dbReference type="Pfam" id="PF00440">
    <property type="entry name" value="TetR_N"/>
    <property type="match status" value="1"/>
</dbReference>
<protein>
    <submittedName>
        <fullName evidence="7">TetR/AcrR family transcriptional regulator</fullName>
    </submittedName>
</protein>